<evidence type="ECO:0000259" key="1">
    <source>
        <dbReference type="Pfam" id="PF08818"/>
    </source>
</evidence>
<dbReference type="Proteomes" id="UP000319004">
    <property type="component" value="Chromosome"/>
</dbReference>
<dbReference type="RefSeq" id="WP_145389635.1">
    <property type="nucleotide sequence ID" value="NZ_CP037423.1"/>
</dbReference>
<dbReference type="Pfam" id="PF13376">
    <property type="entry name" value="OmdA"/>
    <property type="match status" value="1"/>
</dbReference>
<dbReference type="KEGG" id="snep:Enr13x_53640"/>
<reference evidence="2 3" key="1">
    <citation type="submission" date="2019-03" db="EMBL/GenBank/DDBJ databases">
        <title>Deep-cultivation of Planctomycetes and their phenomic and genomic characterization uncovers novel biology.</title>
        <authorList>
            <person name="Wiegand S."/>
            <person name="Jogler M."/>
            <person name="Boedeker C."/>
            <person name="Pinto D."/>
            <person name="Vollmers J."/>
            <person name="Rivas-Marin E."/>
            <person name="Kohn T."/>
            <person name="Peeters S.H."/>
            <person name="Heuer A."/>
            <person name="Rast P."/>
            <person name="Oberbeckmann S."/>
            <person name="Bunk B."/>
            <person name="Jeske O."/>
            <person name="Meyerdierks A."/>
            <person name="Storesund J.E."/>
            <person name="Kallscheuer N."/>
            <person name="Luecker S."/>
            <person name="Lage O.M."/>
            <person name="Pohl T."/>
            <person name="Merkel B.J."/>
            <person name="Hornburger P."/>
            <person name="Mueller R.-W."/>
            <person name="Bruemmer F."/>
            <person name="Labrenz M."/>
            <person name="Spormann A.M."/>
            <person name="Op den Camp H."/>
            <person name="Overmann J."/>
            <person name="Amann R."/>
            <person name="Jetten M.S.M."/>
            <person name="Mascher T."/>
            <person name="Medema M.H."/>
            <person name="Devos D.P."/>
            <person name="Kaster A.-K."/>
            <person name="Ovreas L."/>
            <person name="Rohde M."/>
            <person name="Galperin M.Y."/>
            <person name="Jogler C."/>
        </authorList>
    </citation>
    <scope>NUCLEOTIDE SEQUENCE [LARGE SCALE GENOMIC DNA]</scope>
    <source>
        <strain evidence="2 3">Enr13</strain>
    </source>
</reference>
<dbReference type="AlphaFoldDB" id="A0A518HX97"/>
<dbReference type="SUPFAM" id="SSF159888">
    <property type="entry name" value="YdhG-like"/>
    <property type="match status" value="1"/>
</dbReference>
<sequence length="196" mass="22343">MKRFKTVDEFIAGSESWQDELKRLREILRSTELDETVKWGAPCYTYEGKNLVGIGAFQSYFGLWFFQGGLLSDPEGVLINAQDGKTKAMRQWRLTSMKEIKPRTIKAYVKEATQLQIEGHEIKPVRGKPVTIPPELKAALARNKTARTAFDQLTPGKQREYADYIADAKRDTTKASRLEKILPMIAQGKGLNDKYR</sequence>
<proteinExistence type="predicted"/>
<dbReference type="EMBL" id="CP037423">
    <property type="protein sequence ID" value="QDV45485.1"/>
    <property type="molecule type" value="Genomic_DNA"/>
</dbReference>
<dbReference type="PIRSF" id="PIRSF021308">
    <property type="entry name" value="UCP021308"/>
    <property type="match status" value="1"/>
</dbReference>
<dbReference type="OrthoDB" id="214150at2"/>
<feature type="domain" description="YdhG-like" evidence="1">
    <location>
        <begin position="17"/>
        <end position="112"/>
    </location>
</feature>
<evidence type="ECO:0000313" key="2">
    <source>
        <dbReference type="EMBL" id="QDV45485.1"/>
    </source>
</evidence>
<protein>
    <recommendedName>
        <fullName evidence="1">YdhG-like domain-containing protein</fullName>
    </recommendedName>
</protein>
<dbReference type="InterPro" id="IPR014922">
    <property type="entry name" value="YdhG-like"/>
</dbReference>
<dbReference type="Pfam" id="PF08818">
    <property type="entry name" value="DUF1801"/>
    <property type="match status" value="1"/>
</dbReference>
<keyword evidence="3" id="KW-1185">Reference proteome</keyword>
<gene>
    <name evidence="2" type="ORF">Enr13x_53640</name>
</gene>
<evidence type="ECO:0000313" key="3">
    <source>
        <dbReference type="Proteomes" id="UP000319004"/>
    </source>
</evidence>
<dbReference type="Gene3D" id="3.90.1150.200">
    <property type="match status" value="1"/>
</dbReference>
<name>A0A518HX97_9BACT</name>
<dbReference type="InterPro" id="IPR016786">
    <property type="entry name" value="YdeI_bac"/>
</dbReference>
<accession>A0A518HX97</accession>
<organism evidence="2 3">
    <name type="scientific">Stieleria neptunia</name>
    <dbReference type="NCBI Taxonomy" id="2527979"/>
    <lineage>
        <taxon>Bacteria</taxon>
        <taxon>Pseudomonadati</taxon>
        <taxon>Planctomycetota</taxon>
        <taxon>Planctomycetia</taxon>
        <taxon>Pirellulales</taxon>
        <taxon>Pirellulaceae</taxon>
        <taxon>Stieleria</taxon>
    </lineage>
</organism>